<dbReference type="EMBL" id="CAICTM010000141">
    <property type="protein sequence ID" value="CAB9502660.1"/>
    <property type="molecule type" value="Genomic_DNA"/>
</dbReference>
<organism evidence="4 5">
    <name type="scientific">Seminavis robusta</name>
    <dbReference type="NCBI Taxonomy" id="568900"/>
    <lineage>
        <taxon>Eukaryota</taxon>
        <taxon>Sar</taxon>
        <taxon>Stramenopiles</taxon>
        <taxon>Ochrophyta</taxon>
        <taxon>Bacillariophyta</taxon>
        <taxon>Bacillariophyceae</taxon>
        <taxon>Bacillariophycidae</taxon>
        <taxon>Naviculales</taxon>
        <taxon>Naviculaceae</taxon>
        <taxon>Seminavis</taxon>
    </lineage>
</organism>
<keyword evidence="2" id="KW-0732">Signal</keyword>
<dbReference type="AlphaFoldDB" id="A0A9N8H7Y1"/>
<protein>
    <recommendedName>
        <fullName evidence="3">Pyridoxamine 5'-phosphate oxidase Alr4036 family FMN-binding domain-containing protein</fullName>
    </recommendedName>
</protein>
<feature type="signal peptide" evidence="2">
    <location>
        <begin position="1"/>
        <end position="18"/>
    </location>
</feature>
<proteinExistence type="predicted"/>
<dbReference type="GO" id="GO:0010181">
    <property type="term" value="F:FMN binding"/>
    <property type="evidence" value="ECO:0007669"/>
    <property type="project" value="InterPro"/>
</dbReference>
<feature type="chain" id="PRO_5040423657" description="Pyridoxamine 5'-phosphate oxidase Alr4036 family FMN-binding domain-containing protein" evidence="2">
    <location>
        <begin position="19"/>
        <end position="300"/>
    </location>
</feature>
<dbReference type="InterPro" id="IPR012349">
    <property type="entry name" value="Split_barrel_FMN-bd"/>
</dbReference>
<dbReference type="SUPFAM" id="SSF50475">
    <property type="entry name" value="FMN-binding split barrel"/>
    <property type="match status" value="1"/>
</dbReference>
<keyword evidence="5" id="KW-1185">Reference proteome</keyword>
<evidence type="ECO:0000256" key="2">
    <source>
        <dbReference type="SAM" id="SignalP"/>
    </source>
</evidence>
<dbReference type="PANTHER" id="PTHR28243">
    <property type="entry name" value="AGL049CP"/>
    <property type="match status" value="1"/>
</dbReference>
<feature type="region of interest" description="Disordered" evidence="1">
    <location>
        <begin position="49"/>
        <end position="83"/>
    </location>
</feature>
<sequence>MMLLRRLLMLYFSITSSALTRNIGVFGLTAFSRIPLSLSTSSAGQNFCEAKMSNSPTTAAEASDETTHTRDLQQQDTKDKDPELGQKSWRSLIEISMARSRKIRGSNYVQLATVDLEAMEPRCRTVVFRGFQKFPADHKNNSGACDDLSTVLKMCTDARSRKVQESPAGEIVWWFAKSSEQYRMRGKLLYVGGQNDGDDPELSKARKELWGNLSDPARESFFDQNVPGAPTTKTTATNDESAPAGGRDASAGKPLPPPDNFLLMLLFPHHVDYLNLKENYRQVDTFSKDESSWSFQQVNA</sequence>
<evidence type="ECO:0000313" key="5">
    <source>
        <dbReference type="Proteomes" id="UP001153069"/>
    </source>
</evidence>
<feature type="compositionally biased region" description="Polar residues" evidence="1">
    <location>
        <begin position="231"/>
        <end position="240"/>
    </location>
</feature>
<accession>A0A9N8H7Y1</accession>
<reference evidence="4" key="1">
    <citation type="submission" date="2020-06" db="EMBL/GenBank/DDBJ databases">
        <authorList>
            <consortium name="Plant Systems Biology data submission"/>
        </authorList>
    </citation>
    <scope>NUCLEOTIDE SEQUENCE</scope>
    <source>
        <strain evidence="4">D6</strain>
    </source>
</reference>
<feature type="compositionally biased region" description="Basic and acidic residues" evidence="1">
    <location>
        <begin position="65"/>
        <end position="83"/>
    </location>
</feature>
<feature type="region of interest" description="Disordered" evidence="1">
    <location>
        <begin position="220"/>
        <end position="254"/>
    </location>
</feature>
<dbReference type="Proteomes" id="UP001153069">
    <property type="component" value="Unassembled WGS sequence"/>
</dbReference>
<comment type="caution">
    <text evidence="4">The sequence shown here is derived from an EMBL/GenBank/DDBJ whole genome shotgun (WGS) entry which is preliminary data.</text>
</comment>
<name>A0A9N8H7Y1_9STRA</name>
<dbReference type="PANTHER" id="PTHR28243:SF1">
    <property type="entry name" value="PYRIDOXAMINE 5'-PHOSPHATE OXIDASE ALR4036 FAMILY FMN-BINDING DOMAIN-CONTAINING PROTEIN"/>
    <property type="match status" value="1"/>
</dbReference>
<evidence type="ECO:0000313" key="4">
    <source>
        <dbReference type="EMBL" id="CAB9502660.1"/>
    </source>
</evidence>
<dbReference type="OrthoDB" id="424465at2759"/>
<dbReference type="InterPro" id="IPR024624">
    <property type="entry name" value="Pyridox_Oxase_Alr4036_FMN-bd"/>
</dbReference>
<dbReference type="Pfam" id="PF12766">
    <property type="entry name" value="Pyridox_oxase_2"/>
    <property type="match status" value="1"/>
</dbReference>
<evidence type="ECO:0000259" key="3">
    <source>
        <dbReference type="Pfam" id="PF12766"/>
    </source>
</evidence>
<evidence type="ECO:0000256" key="1">
    <source>
        <dbReference type="SAM" id="MobiDB-lite"/>
    </source>
</evidence>
<dbReference type="Gene3D" id="2.30.110.10">
    <property type="entry name" value="Electron Transport, Fmn-binding Protein, Chain A"/>
    <property type="match status" value="1"/>
</dbReference>
<gene>
    <name evidence="4" type="ORF">SEMRO_142_G066360.1</name>
</gene>
<feature type="domain" description="Pyridoxamine 5'-phosphate oxidase Alr4036 family FMN-binding" evidence="3">
    <location>
        <begin position="87"/>
        <end position="189"/>
    </location>
</feature>